<proteinExistence type="predicted"/>
<accession>A0A1H7HW61</accession>
<dbReference type="Pfam" id="PF20093">
    <property type="entry name" value="DUF6484"/>
    <property type="match status" value="1"/>
</dbReference>
<keyword evidence="3" id="KW-1185">Reference proteome</keyword>
<dbReference type="EMBL" id="FOAP01000001">
    <property type="protein sequence ID" value="SEK53847.1"/>
    <property type="molecule type" value="Genomic_DNA"/>
</dbReference>
<name>A0A1H7HW61_STIAU</name>
<evidence type="ECO:0000313" key="3">
    <source>
        <dbReference type="Proteomes" id="UP000182719"/>
    </source>
</evidence>
<protein>
    <recommendedName>
        <fullName evidence="1">DUF6484 domain-containing protein</fullName>
    </recommendedName>
</protein>
<evidence type="ECO:0000259" key="1">
    <source>
        <dbReference type="Pfam" id="PF20093"/>
    </source>
</evidence>
<sequence>MSTRSDAPEPSPDTRTLAPILGSREGWAVGIDSQGRLLVDFEDNPLGQPVPVRLAVALDVQARQAAVSSRQRVVLLFEKGDPRLPFLMALLHEPSPTPLLDALLEPDPIPPRLPAEARVDGRRVVLEGQDEVVLQCGEASITLRRNGKIVIQGVTVETRARGAHRIKAGTVDIN</sequence>
<feature type="domain" description="DUF6484" evidence="1">
    <location>
        <begin position="26"/>
        <end position="91"/>
    </location>
</feature>
<dbReference type="AlphaFoldDB" id="A0A1H7HW61"/>
<dbReference type="Proteomes" id="UP000182719">
    <property type="component" value="Unassembled WGS sequence"/>
</dbReference>
<organism evidence="2 3">
    <name type="scientific">Stigmatella aurantiaca</name>
    <dbReference type="NCBI Taxonomy" id="41"/>
    <lineage>
        <taxon>Bacteria</taxon>
        <taxon>Pseudomonadati</taxon>
        <taxon>Myxococcota</taxon>
        <taxon>Myxococcia</taxon>
        <taxon>Myxococcales</taxon>
        <taxon>Cystobacterineae</taxon>
        <taxon>Archangiaceae</taxon>
        <taxon>Stigmatella</taxon>
    </lineage>
</organism>
<dbReference type="OrthoDB" id="3078443at2"/>
<dbReference type="RefSeq" id="WP_075005003.1">
    <property type="nucleotide sequence ID" value="NZ_FOAP01000001.1"/>
</dbReference>
<reference evidence="3" key="1">
    <citation type="submission" date="2016-10" db="EMBL/GenBank/DDBJ databases">
        <authorList>
            <person name="Varghese N."/>
            <person name="Submissions S."/>
        </authorList>
    </citation>
    <scope>NUCLEOTIDE SEQUENCE [LARGE SCALE GENOMIC DNA]</scope>
    <source>
        <strain evidence="3">DSM 17044</strain>
    </source>
</reference>
<dbReference type="InterPro" id="IPR045506">
    <property type="entry name" value="DUF6484"/>
</dbReference>
<evidence type="ECO:0000313" key="2">
    <source>
        <dbReference type="EMBL" id="SEK53847.1"/>
    </source>
</evidence>
<gene>
    <name evidence="2" type="ORF">SAMN05444354_101822</name>
</gene>